<evidence type="ECO:0000313" key="4">
    <source>
        <dbReference type="Proteomes" id="UP001178507"/>
    </source>
</evidence>
<name>A0AA36N0F3_9DINO</name>
<proteinExistence type="predicted"/>
<protein>
    <submittedName>
        <fullName evidence="3">Uncharacterized protein</fullName>
    </submittedName>
</protein>
<feature type="transmembrane region" description="Helical" evidence="2">
    <location>
        <begin position="152"/>
        <end position="175"/>
    </location>
</feature>
<reference evidence="3" key="1">
    <citation type="submission" date="2023-08" db="EMBL/GenBank/DDBJ databases">
        <authorList>
            <person name="Chen Y."/>
            <person name="Shah S."/>
            <person name="Dougan E. K."/>
            <person name="Thang M."/>
            <person name="Chan C."/>
        </authorList>
    </citation>
    <scope>NUCLEOTIDE SEQUENCE</scope>
</reference>
<dbReference type="AlphaFoldDB" id="A0AA36N0F3"/>
<keyword evidence="4" id="KW-1185">Reference proteome</keyword>
<dbReference type="EMBL" id="CAUJNA010002001">
    <property type="protein sequence ID" value="CAJ1390081.1"/>
    <property type="molecule type" value="Genomic_DNA"/>
</dbReference>
<keyword evidence="2" id="KW-0472">Membrane</keyword>
<keyword evidence="2" id="KW-1133">Transmembrane helix</keyword>
<feature type="transmembrane region" description="Helical" evidence="2">
    <location>
        <begin position="472"/>
        <end position="491"/>
    </location>
</feature>
<feature type="transmembrane region" description="Helical" evidence="2">
    <location>
        <begin position="187"/>
        <end position="209"/>
    </location>
</feature>
<feature type="transmembrane region" description="Helical" evidence="2">
    <location>
        <begin position="313"/>
        <end position="331"/>
    </location>
</feature>
<dbReference type="Proteomes" id="UP001178507">
    <property type="component" value="Unassembled WGS sequence"/>
</dbReference>
<feature type="compositionally biased region" description="Basic and acidic residues" evidence="1">
    <location>
        <begin position="52"/>
        <end position="74"/>
    </location>
</feature>
<evidence type="ECO:0000256" key="2">
    <source>
        <dbReference type="SAM" id="Phobius"/>
    </source>
</evidence>
<keyword evidence="2" id="KW-0812">Transmembrane</keyword>
<gene>
    <name evidence="3" type="ORF">EVOR1521_LOCUS15583</name>
</gene>
<accession>A0AA36N0F3</accession>
<feature type="transmembrane region" description="Helical" evidence="2">
    <location>
        <begin position="284"/>
        <end position="307"/>
    </location>
</feature>
<organism evidence="3 4">
    <name type="scientific">Effrenium voratum</name>
    <dbReference type="NCBI Taxonomy" id="2562239"/>
    <lineage>
        <taxon>Eukaryota</taxon>
        <taxon>Sar</taxon>
        <taxon>Alveolata</taxon>
        <taxon>Dinophyceae</taxon>
        <taxon>Suessiales</taxon>
        <taxon>Symbiodiniaceae</taxon>
        <taxon>Effrenium</taxon>
    </lineage>
</organism>
<feature type="transmembrane region" description="Helical" evidence="2">
    <location>
        <begin position="503"/>
        <end position="523"/>
    </location>
</feature>
<comment type="caution">
    <text evidence="3">The sequence shown here is derived from an EMBL/GenBank/DDBJ whole genome shotgun (WGS) entry which is preliminary data.</text>
</comment>
<feature type="transmembrane region" description="Helical" evidence="2">
    <location>
        <begin position="437"/>
        <end position="460"/>
    </location>
</feature>
<evidence type="ECO:0000256" key="1">
    <source>
        <dbReference type="SAM" id="MobiDB-lite"/>
    </source>
</evidence>
<feature type="region of interest" description="Disordered" evidence="1">
    <location>
        <begin position="1"/>
        <end position="74"/>
    </location>
</feature>
<sequence length="541" mass="60760">MGTTSCCQKEPHPLQDIIKAHPPYPESHPDLELEAEAAQSPCPTPANQCRSSCDKGSDTPKATEESGHSPRHLSEDGLVRGIRLKATLWHLGSLWRKSPCDMELPERTGLWQKSRPLFKFDKFISHTWATPGRSKVVALLLQTGWGVSASSWALAVLVSGILCALNVLPMPFVYHAHFHDFHQECPFGMWIMSCSSLAQLVGLLASPYLCSSSPDCFLDVVSINQCQPELTERGVYGLGSFLSISKELHVLWSPPYLTRLWCVFELAAFRAANPVGRIRLSPLYVELVIAAMLPCMFLVCTVFWIFAGMTGGHLIFPAEYCLCAPVLFYIVHVMRRYHLQKHVLFGDLKHFSLEQAECRLDSDRALVLAAIKYWYESEQQFTEYVRGKLHDELSAHCCTKVPINYLLWLILPVMSLTLEQLLAYWKGGAPVECLVAFALRSLALYLLWSVMILRFGLYLSDRLARPLVQGKGWNALQSCLVGSLWLFMYFAGVLSEEWAHSLGVAWTCGWSALVAVLFGVFVLQELNEQFHALQMVECAGI</sequence>
<evidence type="ECO:0000313" key="3">
    <source>
        <dbReference type="EMBL" id="CAJ1390081.1"/>
    </source>
</evidence>